<feature type="domain" description="BACON" evidence="1">
    <location>
        <begin position="19"/>
        <end position="95"/>
    </location>
</feature>
<accession>X1JQP0</accession>
<dbReference type="Pfam" id="PF19190">
    <property type="entry name" value="BACON_2"/>
    <property type="match status" value="1"/>
</dbReference>
<dbReference type="EMBL" id="BARU01045020">
    <property type="protein sequence ID" value="GAH83755.1"/>
    <property type="molecule type" value="Genomic_DNA"/>
</dbReference>
<evidence type="ECO:0000259" key="1">
    <source>
        <dbReference type="Pfam" id="PF19190"/>
    </source>
</evidence>
<gene>
    <name evidence="2" type="ORF">S03H2_68469</name>
</gene>
<dbReference type="AlphaFoldDB" id="X1JQP0"/>
<comment type="caution">
    <text evidence="2">The sequence shown here is derived from an EMBL/GenBank/DDBJ whole genome shotgun (WGS) entry which is preliminary data.</text>
</comment>
<feature type="non-terminal residue" evidence="2">
    <location>
        <position position="159"/>
    </location>
</feature>
<proteinExistence type="predicted"/>
<protein>
    <recommendedName>
        <fullName evidence="1">BACON domain-containing protein</fullName>
    </recommendedName>
</protein>
<dbReference type="InterPro" id="IPR013783">
    <property type="entry name" value="Ig-like_fold"/>
</dbReference>
<dbReference type="InterPro" id="IPR024361">
    <property type="entry name" value="BACON"/>
</dbReference>
<reference evidence="2" key="1">
    <citation type="journal article" date="2014" name="Front. Microbiol.">
        <title>High frequency of phylogenetically diverse reductive dehalogenase-homologous genes in deep subseafloor sedimentary metagenomes.</title>
        <authorList>
            <person name="Kawai M."/>
            <person name="Futagami T."/>
            <person name="Toyoda A."/>
            <person name="Takaki Y."/>
            <person name="Nishi S."/>
            <person name="Hori S."/>
            <person name="Arai W."/>
            <person name="Tsubouchi T."/>
            <person name="Morono Y."/>
            <person name="Uchiyama I."/>
            <person name="Ito T."/>
            <person name="Fujiyama A."/>
            <person name="Inagaki F."/>
            <person name="Takami H."/>
        </authorList>
    </citation>
    <scope>NUCLEOTIDE SEQUENCE</scope>
    <source>
        <strain evidence="2">Expedition CK06-06</strain>
    </source>
</reference>
<name>X1JQP0_9ZZZZ</name>
<organism evidence="2">
    <name type="scientific">marine sediment metagenome</name>
    <dbReference type="NCBI Taxonomy" id="412755"/>
    <lineage>
        <taxon>unclassified sequences</taxon>
        <taxon>metagenomes</taxon>
        <taxon>ecological metagenomes</taxon>
    </lineage>
</organism>
<sequence length="159" mass="17601">LTVSNNYINFGKRLQGWTGDDTFIIWNSGTGTLEYDFSETSSWFTLSQYSGDSTGPSDQDTITVYVDNTGTLEAGEHLETIEVTSNGGDLNITVRIFIDVPAPELFVHPTQMDYTVRRANSEIQQILVKNTGTADLYWQILPESYDWGDITADPGSGSL</sequence>
<evidence type="ECO:0000313" key="2">
    <source>
        <dbReference type="EMBL" id="GAH83755.1"/>
    </source>
</evidence>
<feature type="non-terminal residue" evidence="2">
    <location>
        <position position="1"/>
    </location>
</feature>
<dbReference type="Gene3D" id="2.60.40.10">
    <property type="entry name" value="Immunoglobulins"/>
    <property type="match status" value="1"/>
</dbReference>